<accession>A0A2P2R184</accession>
<keyword evidence="1" id="KW-0732">Signal</keyword>
<evidence type="ECO:0000256" key="1">
    <source>
        <dbReference type="SAM" id="SignalP"/>
    </source>
</evidence>
<dbReference type="EMBL" id="GGEC01092494">
    <property type="protein sequence ID" value="MBX72978.1"/>
    <property type="molecule type" value="Transcribed_RNA"/>
</dbReference>
<reference evidence="2" key="1">
    <citation type="submission" date="2018-02" db="EMBL/GenBank/DDBJ databases">
        <title>Rhizophora mucronata_Transcriptome.</title>
        <authorList>
            <person name="Meera S.P."/>
            <person name="Sreeshan A."/>
            <person name="Augustine A."/>
        </authorList>
    </citation>
    <scope>NUCLEOTIDE SEQUENCE</scope>
    <source>
        <tissue evidence="2">Leaf</tissue>
    </source>
</reference>
<organism evidence="2">
    <name type="scientific">Rhizophora mucronata</name>
    <name type="common">Asiatic mangrove</name>
    <dbReference type="NCBI Taxonomy" id="61149"/>
    <lineage>
        <taxon>Eukaryota</taxon>
        <taxon>Viridiplantae</taxon>
        <taxon>Streptophyta</taxon>
        <taxon>Embryophyta</taxon>
        <taxon>Tracheophyta</taxon>
        <taxon>Spermatophyta</taxon>
        <taxon>Magnoliopsida</taxon>
        <taxon>eudicotyledons</taxon>
        <taxon>Gunneridae</taxon>
        <taxon>Pentapetalae</taxon>
        <taxon>rosids</taxon>
        <taxon>fabids</taxon>
        <taxon>Malpighiales</taxon>
        <taxon>Rhizophoraceae</taxon>
        <taxon>Rhizophora</taxon>
    </lineage>
</organism>
<dbReference type="AlphaFoldDB" id="A0A2P2R184"/>
<protein>
    <submittedName>
        <fullName evidence="2">Uncharacterized protein</fullName>
    </submittedName>
</protein>
<evidence type="ECO:0000313" key="2">
    <source>
        <dbReference type="EMBL" id="MBX72978.1"/>
    </source>
</evidence>
<name>A0A2P2R184_RHIMU</name>
<sequence length="60" mass="6756">MLVTLRIVLQPSAILVFMLFVFEGKPWHNGKIACCNMKVTSSSDGNNLLAKCKRQAVYNR</sequence>
<feature type="signal peptide" evidence="1">
    <location>
        <begin position="1"/>
        <end position="24"/>
    </location>
</feature>
<feature type="chain" id="PRO_5015135017" evidence="1">
    <location>
        <begin position="25"/>
        <end position="60"/>
    </location>
</feature>
<proteinExistence type="predicted"/>